<keyword evidence="3" id="KW-1185">Reference proteome</keyword>
<protein>
    <submittedName>
        <fullName evidence="2">Uncharacterized protein</fullName>
    </submittedName>
</protein>
<dbReference type="EMBL" id="BMAO01013842">
    <property type="protein sequence ID" value="GFQ91289.1"/>
    <property type="molecule type" value="Genomic_DNA"/>
</dbReference>
<evidence type="ECO:0000313" key="2">
    <source>
        <dbReference type="EMBL" id="GFQ91289.1"/>
    </source>
</evidence>
<evidence type="ECO:0000313" key="3">
    <source>
        <dbReference type="Proteomes" id="UP000887116"/>
    </source>
</evidence>
<sequence length="458" mass="54453">MAFTIYPILSLRQLAVLKVATLVCDDTNIKNFVREHGSVCFVFPKKEGLFYMDETEAGAKQEWLRKEFMLDGTHIRSIKHSSLYLNPLNAEQKFFSTNVRQAEILPFSKWENLVEEKLLSFLLPKCLFPLLIELTRMVSIEIDKWIKDLSLILERSAEIAHTSQRYFQWNSLGKIDRTRTARMLIMNEGSNMYDLYILAVHYNLLDDVLIDNNTRRRLEEVAEHGQFSRICIHRQYWRQSAGENDILFAPQNSWTEALHLNLVSHSVQYPDLLFGLAQMGPCERKELFESSSFFILLLLLNWPLQGQFLNASELLLPYLSKDNYYILLRIILYERIMLSRKDFNYFNLLKGFWYQSTVEFKEFVKTKSIYEPLMFTMNYSNERNFPNEKLFESDFNNRLTFQYQGIKYCLFRTDRIFVRRMQIFTDLIYPRYIEEFSFLSQKRKIGPPNNCLLNIVGF</sequence>
<feature type="chain" id="PRO_5036484135" evidence="1">
    <location>
        <begin position="21"/>
        <end position="458"/>
    </location>
</feature>
<dbReference type="AlphaFoldDB" id="A0A8X6G029"/>
<gene>
    <name evidence="2" type="primary">NCL1_40015</name>
    <name evidence="2" type="ORF">TNCT_307441</name>
</gene>
<organism evidence="2 3">
    <name type="scientific">Trichonephila clavata</name>
    <name type="common">Joro spider</name>
    <name type="synonym">Nephila clavata</name>
    <dbReference type="NCBI Taxonomy" id="2740835"/>
    <lineage>
        <taxon>Eukaryota</taxon>
        <taxon>Metazoa</taxon>
        <taxon>Ecdysozoa</taxon>
        <taxon>Arthropoda</taxon>
        <taxon>Chelicerata</taxon>
        <taxon>Arachnida</taxon>
        <taxon>Araneae</taxon>
        <taxon>Araneomorphae</taxon>
        <taxon>Entelegynae</taxon>
        <taxon>Araneoidea</taxon>
        <taxon>Nephilidae</taxon>
        <taxon>Trichonephila</taxon>
    </lineage>
</organism>
<evidence type="ECO:0000256" key="1">
    <source>
        <dbReference type="SAM" id="SignalP"/>
    </source>
</evidence>
<feature type="signal peptide" evidence="1">
    <location>
        <begin position="1"/>
        <end position="20"/>
    </location>
</feature>
<name>A0A8X6G029_TRICU</name>
<keyword evidence="1" id="KW-0732">Signal</keyword>
<proteinExistence type="predicted"/>
<reference evidence="2" key="1">
    <citation type="submission" date="2020-07" db="EMBL/GenBank/DDBJ databases">
        <title>Multicomponent nature underlies the extraordinary mechanical properties of spider dragline silk.</title>
        <authorList>
            <person name="Kono N."/>
            <person name="Nakamura H."/>
            <person name="Mori M."/>
            <person name="Yoshida Y."/>
            <person name="Ohtoshi R."/>
            <person name="Malay A.D."/>
            <person name="Moran D.A.P."/>
            <person name="Tomita M."/>
            <person name="Numata K."/>
            <person name="Arakawa K."/>
        </authorList>
    </citation>
    <scope>NUCLEOTIDE SEQUENCE</scope>
</reference>
<comment type="caution">
    <text evidence="2">The sequence shown here is derived from an EMBL/GenBank/DDBJ whole genome shotgun (WGS) entry which is preliminary data.</text>
</comment>
<dbReference type="OrthoDB" id="6457983at2759"/>
<dbReference type="Proteomes" id="UP000887116">
    <property type="component" value="Unassembled WGS sequence"/>
</dbReference>
<accession>A0A8X6G029</accession>